<organism evidence="1 2">
    <name type="scientific">Cyphellophora europaea (strain CBS 101466)</name>
    <name type="common">Phialophora europaea</name>
    <dbReference type="NCBI Taxonomy" id="1220924"/>
    <lineage>
        <taxon>Eukaryota</taxon>
        <taxon>Fungi</taxon>
        <taxon>Dikarya</taxon>
        <taxon>Ascomycota</taxon>
        <taxon>Pezizomycotina</taxon>
        <taxon>Eurotiomycetes</taxon>
        <taxon>Chaetothyriomycetidae</taxon>
        <taxon>Chaetothyriales</taxon>
        <taxon>Cyphellophoraceae</taxon>
        <taxon>Cyphellophora</taxon>
    </lineage>
</organism>
<evidence type="ECO:0000313" key="1">
    <source>
        <dbReference type="EMBL" id="ETN41765.1"/>
    </source>
</evidence>
<gene>
    <name evidence="1" type="ORF">HMPREF1541_03702</name>
</gene>
<protein>
    <submittedName>
        <fullName evidence="1">Uncharacterized protein</fullName>
    </submittedName>
</protein>
<name>W2RZJ4_CYPE1</name>
<dbReference type="Proteomes" id="UP000030752">
    <property type="component" value="Unassembled WGS sequence"/>
</dbReference>
<dbReference type="EMBL" id="KB822719">
    <property type="protein sequence ID" value="ETN41765.1"/>
    <property type="molecule type" value="Genomic_DNA"/>
</dbReference>
<dbReference type="RefSeq" id="XP_008716274.1">
    <property type="nucleotide sequence ID" value="XM_008718052.1"/>
</dbReference>
<dbReference type="AlphaFoldDB" id="W2RZJ4"/>
<keyword evidence="2" id="KW-1185">Reference proteome</keyword>
<dbReference type="GeneID" id="19971041"/>
<reference evidence="1 2" key="1">
    <citation type="submission" date="2013-03" db="EMBL/GenBank/DDBJ databases">
        <title>The Genome Sequence of Phialophora europaea CBS 101466.</title>
        <authorList>
            <consortium name="The Broad Institute Genomics Platform"/>
            <person name="Cuomo C."/>
            <person name="de Hoog S."/>
            <person name="Gorbushina A."/>
            <person name="Walker B."/>
            <person name="Young S.K."/>
            <person name="Zeng Q."/>
            <person name="Gargeya S."/>
            <person name="Fitzgerald M."/>
            <person name="Haas B."/>
            <person name="Abouelleil A."/>
            <person name="Allen A.W."/>
            <person name="Alvarado L."/>
            <person name="Arachchi H.M."/>
            <person name="Berlin A.M."/>
            <person name="Chapman S.B."/>
            <person name="Gainer-Dewar J."/>
            <person name="Goldberg J."/>
            <person name="Griggs A."/>
            <person name="Gujja S."/>
            <person name="Hansen M."/>
            <person name="Howarth C."/>
            <person name="Imamovic A."/>
            <person name="Ireland A."/>
            <person name="Larimer J."/>
            <person name="McCowan C."/>
            <person name="Murphy C."/>
            <person name="Pearson M."/>
            <person name="Poon T.W."/>
            <person name="Priest M."/>
            <person name="Roberts A."/>
            <person name="Saif S."/>
            <person name="Shea T."/>
            <person name="Sisk P."/>
            <person name="Sykes S."/>
            <person name="Wortman J."/>
            <person name="Nusbaum C."/>
            <person name="Birren B."/>
        </authorList>
    </citation>
    <scope>NUCLEOTIDE SEQUENCE [LARGE SCALE GENOMIC DNA]</scope>
    <source>
        <strain evidence="1 2">CBS 101466</strain>
    </source>
</reference>
<sequence>MRLNRTCMRWLRHLGRWLQSFRACLLRCMHRANDSPFRKGSTIPY</sequence>
<dbReference type="HOGENOM" id="CLU_3207609_0_0_1"/>
<evidence type="ECO:0000313" key="2">
    <source>
        <dbReference type="Proteomes" id="UP000030752"/>
    </source>
</evidence>
<dbReference type="InParanoid" id="W2RZJ4"/>
<accession>W2RZJ4</accession>
<dbReference type="VEuPathDB" id="FungiDB:HMPREF1541_03702"/>
<proteinExistence type="predicted"/>